<reference evidence="2" key="1">
    <citation type="submission" date="2018-11" db="EMBL/GenBank/DDBJ databases">
        <authorList>
            <consortium name="Genoscope - CEA"/>
            <person name="William W."/>
        </authorList>
    </citation>
    <scope>NUCLEOTIDE SEQUENCE</scope>
</reference>
<sequence length="244" mass="27272">MILVDNTPAQCHNPRDDTVAYNHRRLSFLSHPFYSSLRCILSASWCKLTNPQCLKFAVKLDSRFQSQHIGLTLSRIYSGKVDCMSLVISMFLGATTSSSFSMYMFVLNSPKIPTLLRYGDAGKHFIMLTETATWILSFTCTGCNDERAVSIFVAFDDPITKLTSVHLRLDAAGEGQRSASKILLGGLQLSSLRYLISTSPPSTHPPPPSVHVLMYRTYNHFKTKLTPGDDMQDLLSSLWIPTQL</sequence>
<evidence type="ECO:0000256" key="1">
    <source>
        <dbReference type="SAM" id="Phobius"/>
    </source>
</evidence>
<organism evidence="2">
    <name type="scientific">Brassica oleracea</name>
    <name type="common">Wild cabbage</name>
    <dbReference type="NCBI Taxonomy" id="3712"/>
    <lineage>
        <taxon>Eukaryota</taxon>
        <taxon>Viridiplantae</taxon>
        <taxon>Streptophyta</taxon>
        <taxon>Embryophyta</taxon>
        <taxon>Tracheophyta</taxon>
        <taxon>Spermatophyta</taxon>
        <taxon>Magnoliopsida</taxon>
        <taxon>eudicotyledons</taxon>
        <taxon>Gunneridae</taxon>
        <taxon>Pentapetalae</taxon>
        <taxon>rosids</taxon>
        <taxon>malvids</taxon>
        <taxon>Brassicales</taxon>
        <taxon>Brassicaceae</taxon>
        <taxon>Brassiceae</taxon>
        <taxon>Brassica</taxon>
    </lineage>
</organism>
<gene>
    <name evidence="2" type="ORF">BOLC8T48561H</name>
</gene>
<proteinExistence type="predicted"/>
<feature type="transmembrane region" description="Helical" evidence="1">
    <location>
        <begin position="83"/>
        <end position="106"/>
    </location>
</feature>
<dbReference type="EMBL" id="LR031879">
    <property type="protein sequence ID" value="VDD55332.1"/>
    <property type="molecule type" value="Genomic_DNA"/>
</dbReference>
<keyword evidence="1" id="KW-1133">Transmembrane helix</keyword>
<evidence type="ECO:0000313" key="2">
    <source>
        <dbReference type="EMBL" id="VDD55332.1"/>
    </source>
</evidence>
<keyword evidence="1" id="KW-0812">Transmembrane</keyword>
<name>A0A3P6GGN7_BRAOL</name>
<keyword evidence="1" id="KW-0472">Membrane</keyword>
<protein>
    <submittedName>
        <fullName evidence="2">Uncharacterized protein</fullName>
    </submittedName>
</protein>
<dbReference type="AlphaFoldDB" id="A0A3P6GGN7"/>
<accession>A0A3P6GGN7</accession>